<dbReference type="Proteomes" id="UP000007329">
    <property type="component" value="Chromosome"/>
</dbReference>
<dbReference type="Pfam" id="PF03109">
    <property type="entry name" value="ABC1"/>
    <property type="match status" value="1"/>
</dbReference>
<evidence type="ECO:0000259" key="5">
    <source>
        <dbReference type="Pfam" id="PF03109"/>
    </source>
</evidence>
<reference evidence="6 7" key="2">
    <citation type="journal article" date="2012" name="Nucleic Acids Res.">
        <title>Massive gene acquisitions in Mycobacterium indicus pranii provide a perspective on mycobacterial evolution.</title>
        <authorList>
            <person name="Saini V."/>
            <person name="Raghuvanshi S."/>
            <person name="Khurana J.P."/>
            <person name="Ahmed N."/>
            <person name="Hasnain S.E."/>
            <person name="Tyagi A.K."/>
            <person name="Tyagi A.K."/>
        </authorList>
    </citation>
    <scope>NUCLEOTIDE SEQUENCE [LARGE SCALE GENOMIC DNA]</scope>
    <source>
        <strain evidence="7">DSM 45239 / MTCC 9506</strain>
    </source>
</reference>
<sequence length="500" mass="54950">MVVRGQKDAFRPKPNQLPWHYEVVADIPRRTLARGAKLAGLSAGAAGRAVLGRVQRLGGADADLIAEQWTARSAEQVFAVLGELKGGAMKFGQAMSIYEAAVPERFAAPYRDALTKLQTSARPLAAERIHRVLDRQLGVRWRERFTEFVDKPVAAASIGQIHRAVWHDGRPVAVKVQYPGADTALLSDLRQLGRFSRLIEPLFPGLAVRPMIDELRARMAEELDYRQEAESQRRFAAAFADDQQFVVPKVVASAPKVLISEWVTARPLSDLIGGGDQESKNTAARLLFEFSAASMSRLGSLHADPHPGNFQMTADGRLVVLDFGAVADVHSSALTFLDSVRLAEIARSVELSEVRDPQLRALMLNELAAAMRAIGFSDPRTQVQPEDVLSYFGPLAEPLWANHFQFSRQWMEGLAPRIPGLARGQDFLSGAALAIPPEHVLMFRTLVGIVAVACQLEAEVALREIITRWYPGFDYPKIPSDLARALGMGDDDFSFSPATE</sequence>
<proteinExistence type="inferred from homology"/>
<dbReference type="PANTHER" id="PTHR43851">
    <property type="match status" value="1"/>
</dbReference>
<dbReference type="EMBL" id="CP002275">
    <property type="protein sequence ID" value="AFS14390.1"/>
    <property type="molecule type" value="Genomic_DNA"/>
</dbReference>
<dbReference type="KEGG" id="mid:MIP_03479"/>
<evidence type="ECO:0000256" key="1">
    <source>
        <dbReference type="ARBA" id="ARBA00009670"/>
    </source>
</evidence>
<dbReference type="CDD" id="cd13970">
    <property type="entry name" value="ABC1_ADCK3"/>
    <property type="match status" value="1"/>
</dbReference>
<protein>
    <submittedName>
        <fullName evidence="6">Putative serine/threonine-protein kinase abkA</fullName>
    </submittedName>
</protein>
<dbReference type="InterPro" id="IPR034646">
    <property type="entry name" value="ADCK3_dom"/>
</dbReference>
<keyword evidence="4" id="KW-0067">ATP-binding</keyword>
<dbReference type="PATRIC" id="fig|1232724.3.peg.2420"/>
<organism evidence="6 7">
    <name type="scientific">Mycobacterium indicus pranii (strain DSM 45239 / MTCC 9506)</name>
    <dbReference type="NCBI Taxonomy" id="1232724"/>
    <lineage>
        <taxon>Bacteria</taxon>
        <taxon>Bacillati</taxon>
        <taxon>Actinomycetota</taxon>
        <taxon>Actinomycetes</taxon>
        <taxon>Mycobacteriales</taxon>
        <taxon>Mycobacteriaceae</taxon>
        <taxon>Mycobacterium</taxon>
        <taxon>Mycobacterium avium complex (MAC)</taxon>
    </lineage>
</organism>
<evidence type="ECO:0000313" key="7">
    <source>
        <dbReference type="Proteomes" id="UP000007329"/>
    </source>
</evidence>
<reference evidence="6 7" key="1">
    <citation type="journal article" date="2007" name="PLoS ONE">
        <title>Molecular analysis of a leprosy immunotherapeutic bacillus provides insights into Mycobacterium evolution.</title>
        <authorList>
            <person name="Ahmed N."/>
            <person name="Saini V."/>
            <person name="Raghuvanshi S."/>
            <person name="Khurana J.P."/>
            <person name="Tyagi A.K."/>
            <person name="Tyagi A.K."/>
            <person name="Hasnain S.E."/>
        </authorList>
    </citation>
    <scope>NUCLEOTIDE SEQUENCE [LARGE SCALE GENOMIC DNA]</scope>
    <source>
        <strain evidence="6">MTCC 9506</strain>
    </source>
</reference>
<evidence type="ECO:0000256" key="2">
    <source>
        <dbReference type="ARBA" id="ARBA00022679"/>
    </source>
</evidence>
<dbReference type="GO" id="GO:0016301">
    <property type="term" value="F:kinase activity"/>
    <property type="evidence" value="ECO:0007669"/>
    <property type="project" value="UniProtKB-KW"/>
</dbReference>
<gene>
    <name evidence="6" type="ORF">MIP_03479</name>
</gene>
<keyword evidence="3" id="KW-0547">Nucleotide-binding</keyword>
<dbReference type="SUPFAM" id="SSF56112">
    <property type="entry name" value="Protein kinase-like (PK-like)"/>
    <property type="match status" value="1"/>
</dbReference>
<dbReference type="AlphaFoldDB" id="J9WBM2"/>
<feature type="domain" description="ABC1 atypical kinase-like" evidence="5">
    <location>
        <begin position="116"/>
        <end position="332"/>
    </location>
</feature>
<dbReference type="InterPro" id="IPR051409">
    <property type="entry name" value="Atypical_kinase_ADCK"/>
</dbReference>
<dbReference type="HOGENOM" id="CLU_006533_9_3_11"/>
<comment type="similarity">
    <text evidence="1">Belongs to the protein kinase superfamily. ADCK protein kinase family.</text>
</comment>
<dbReference type="PANTHER" id="PTHR43851:SF3">
    <property type="entry name" value="COENZYME Q8"/>
    <property type="match status" value="1"/>
</dbReference>
<evidence type="ECO:0000256" key="4">
    <source>
        <dbReference type="ARBA" id="ARBA00022840"/>
    </source>
</evidence>
<keyword evidence="6" id="KW-0418">Kinase</keyword>
<evidence type="ECO:0000313" key="6">
    <source>
        <dbReference type="EMBL" id="AFS14390.1"/>
    </source>
</evidence>
<accession>J9WBM2</accession>
<dbReference type="GO" id="GO:0005524">
    <property type="term" value="F:ATP binding"/>
    <property type="evidence" value="ECO:0007669"/>
    <property type="project" value="UniProtKB-KW"/>
</dbReference>
<keyword evidence="2" id="KW-0808">Transferase</keyword>
<dbReference type="InterPro" id="IPR004147">
    <property type="entry name" value="ABC1_dom"/>
</dbReference>
<dbReference type="RefSeq" id="WP_014941882.1">
    <property type="nucleotide sequence ID" value="NC_018612.1"/>
</dbReference>
<name>J9WBM2_MYCIP</name>
<dbReference type="InterPro" id="IPR011009">
    <property type="entry name" value="Kinase-like_dom_sf"/>
</dbReference>
<evidence type="ECO:0000256" key="3">
    <source>
        <dbReference type="ARBA" id="ARBA00022741"/>
    </source>
</evidence>